<feature type="region of interest" description="Disordered" evidence="1">
    <location>
        <begin position="629"/>
        <end position="653"/>
    </location>
</feature>
<dbReference type="GeneID" id="73342838"/>
<dbReference type="EMBL" id="CP019476">
    <property type="protein sequence ID" value="UQC83352.1"/>
    <property type="molecule type" value="Genomic_DNA"/>
</dbReference>
<dbReference type="AlphaFoldDB" id="A0A9Q8STM2"/>
<organism evidence="2 3">
    <name type="scientific">Colletotrichum lupini</name>
    <dbReference type="NCBI Taxonomy" id="145971"/>
    <lineage>
        <taxon>Eukaryota</taxon>
        <taxon>Fungi</taxon>
        <taxon>Dikarya</taxon>
        <taxon>Ascomycota</taxon>
        <taxon>Pezizomycotina</taxon>
        <taxon>Sordariomycetes</taxon>
        <taxon>Hypocreomycetidae</taxon>
        <taxon>Glomerellales</taxon>
        <taxon>Glomerellaceae</taxon>
        <taxon>Colletotrichum</taxon>
        <taxon>Colletotrichum acutatum species complex</taxon>
    </lineage>
</organism>
<dbReference type="Proteomes" id="UP000830671">
    <property type="component" value="Chromosome 4"/>
</dbReference>
<protein>
    <submittedName>
        <fullName evidence="2">Uncharacterized protein</fullName>
    </submittedName>
</protein>
<keyword evidence="3" id="KW-1185">Reference proteome</keyword>
<proteinExistence type="predicted"/>
<dbReference type="KEGG" id="clup:CLUP02_08847"/>
<gene>
    <name evidence="2" type="ORF">CLUP02_08847</name>
</gene>
<reference evidence="2" key="1">
    <citation type="journal article" date="2021" name="Mol. Plant Microbe Interact.">
        <title>Complete Genome Sequence of the Plant-Pathogenic Fungus Colletotrichum lupini.</title>
        <authorList>
            <person name="Baroncelli R."/>
            <person name="Pensec F."/>
            <person name="Da Lio D."/>
            <person name="Boufleur T."/>
            <person name="Vicente I."/>
            <person name="Sarrocco S."/>
            <person name="Picot A."/>
            <person name="Baraldi E."/>
            <person name="Sukno S."/>
            <person name="Thon M."/>
            <person name="Le Floch G."/>
        </authorList>
    </citation>
    <scope>NUCLEOTIDE SEQUENCE</scope>
    <source>
        <strain evidence="2">IMI 504893</strain>
    </source>
</reference>
<sequence length="698" mass="77442">MSCFDFSYLALSGLTVASLPHFLPPNLKVIVAGLSLTIARSWHCKEPGNDLRRHPKDARPRLTKRIILVYLFLAANGRRVKVHNVRLRLRGPLITVCSAWLLTCIYPKPSPHRRIRSYPSPSIQLSVAFYLTLPCLTVTYLEAAKEKKSPQPIGSNSLQSILHLHHIPHPIGIAIAACSLPRHAHFCSQQNLSPVTPPCQPLAHLLALTNQKRSSPSIGHWRSANQRQCDAQASRRGAACLGHYSTILDQDSVLITLLRQNVTIACISSSISTSRPAPFRFASRTNPRCLADILVLFIDDPWQSPVFDPTTPRSYGQITNHVLQPKLETSPLSNQRSNYKPRRSRCHFSYPRSLACYPTQHRSASRLVSMDNSPPYTIAIDLIDTNLYAPLPGIFPKKINNSYIILRIEDKEHNCSLRPEIFLTFHNTFKALRYIRSKCDPTPRANAKVTIGVMHCRENTTVTPPICIRSFSQRTHAKVYHHLTLSTQPTSEAPLAAASALVLDVTHEDHATETRKYTPKGKSKFARQIDNTPFTVYAPIGELSTCLRSQIAGSQDGSYVSPSSTANCNTYKHSNTKPERLCWTSQITSVVEGDTAKFTMNGTRSTKGTTSASPRPIKLEKSHAYPGGDIARDSGDSSNPTCHGGSSAPRPAAHMYLPRVVGASRDTDLASRPKADRLIFNGLLLTLDCTEPLRLHPR</sequence>
<name>A0A9Q8STM2_9PEZI</name>
<evidence type="ECO:0000313" key="2">
    <source>
        <dbReference type="EMBL" id="UQC83352.1"/>
    </source>
</evidence>
<accession>A0A9Q8STM2</accession>
<evidence type="ECO:0000256" key="1">
    <source>
        <dbReference type="SAM" id="MobiDB-lite"/>
    </source>
</evidence>
<evidence type="ECO:0000313" key="3">
    <source>
        <dbReference type="Proteomes" id="UP000830671"/>
    </source>
</evidence>
<dbReference type="RefSeq" id="XP_049144971.1">
    <property type="nucleotide sequence ID" value="XM_049287828.1"/>
</dbReference>